<evidence type="ECO:0000256" key="3">
    <source>
        <dbReference type="ARBA" id="ARBA00023157"/>
    </source>
</evidence>
<dbReference type="GO" id="GO:0009897">
    <property type="term" value="C:external side of plasma membrane"/>
    <property type="evidence" value="ECO:0007669"/>
    <property type="project" value="TreeGrafter"/>
</dbReference>
<keyword evidence="4" id="KW-0472">Membrane</keyword>
<reference evidence="7" key="1">
    <citation type="submission" date="2021-01" db="EMBL/GenBank/DDBJ databases">
        <authorList>
            <person name="Corre E."/>
            <person name="Pelletier E."/>
            <person name="Niang G."/>
            <person name="Scheremetjew M."/>
            <person name="Finn R."/>
            <person name="Kale V."/>
            <person name="Holt S."/>
            <person name="Cochrane G."/>
            <person name="Meng A."/>
            <person name="Brown T."/>
            <person name="Cohen L."/>
        </authorList>
    </citation>
    <scope>NUCLEOTIDE SEQUENCE</scope>
    <source>
        <strain evidence="7">CCCM811</strain>
    </source>
</reference>
<accession>A0A6V3NFN9</accession>
<organism evidence="7">
    <name type="scientific">Lotharella globosa</name>
    <dbReference type="NCBI Taxonomy" id="91324"/>
    <lineage>
        <taxon>Eukaryota</taxon>
        <taxon>Sar</taxon>
        <taxon>Rhizaria</taxon>
        <taxon>Cercozoa</taxon>
        <taxon>Chlorarachniophyceae</taxon>
        <taxon>Lotharella</taxon>
    </lineage>
</organism>
<dbReference type="Pfam" id="PF03024">
    <property type="entry name" value="Folate_rec"/>
    <property type="match status" value="1"/>
</dbReference>
<dbReference type="PANTHER" id="PTHR10517">
    <property type="entry name" value="FOLATE RECEPTOR"/>
    <property type="match status" value="1"/>
</dbReference>
<evidence type="ECO:0000256" key="2">
    <source>
        <dbReference type="ARBA" id="ARBA00022729"/>
    </source>
</evidence>
<feature type="transmembrane region" description="Helical" evidence="4">
    <location>
        <begin position="259"/>
        <end position="282"/>
    </location>
</feature>
<comment type="similarity">
    <text evidence="1">Belongs to the folate receptor family.</text>
</comment>
<feature type="signal peptide" evidence="5">
    <location>
        <begin position="1"/>
        <end position="15"/>
    </location>
</feature>
<dbReference type="AlphaFoldDB" id="A0A6V3NFN9"/>
<keyword evidence="2 5" id="KW-0732">Signal</keyword>
<dbReference type="EMBL" id="HBIV01025379">
    <property type="protein sequence ID" value="CAE0666604.1"/>
    <property type="molecule type" value="Transcribed_RNA"/>
</dbReference>
<evidence type="ECO:0000259" key="6">
    <source>
        <dbReference type="Pfam" id="PF03024"/>
    </source>
</evidence>
<feature type="chain" id="PRO_5030161060" description="Folate receptor-like domain-containing protein" evidence="5">
    <location>
        <begin position="16"/>
        <end position="318"/>
    </location>
</feature>
<protein>
    <recommendedName>
        <fullName evidence="6">Folate receptor-like domain-containing protein</fullName>
    </recommendedName>
</protein>
<dbReference type="PANTHER" id="PTHR10517:SF14">
    <property type="entry name" value="FOLATE RECEPTOR 1-RELATED"/>
    <property type="match status" value="1"/>
</dbReference>
<keyword evidence="3" id="KW-1015">Disulfide bond</keyword>
<sequence>MPVLSLLLFAASVTAQDLGCKKFTDIYADGTALCENMWGGAFKVVENVSEAYTMWFFDDVNPNDEISQRLNPDGNTSVCNLQYFHKTLPTPEGDDFTECHPWKEASCCTANVANATNLKISYGEEYHWDRCGTLSPACERFFVQEACFYECSPHIGLYRKYGGSACDAADTQCSTVYNASDSSHNTWQVHQMPIRKDYCDSWLVACANDMFCSADNGDYFSCARVQPTPEPTSFPTMSPTGPTVVENNTTSDDSLSGGIIALIVILAVVAVGLVGLMCFVLCREKAGKPLFKPLDENKAGTSMPAHASAADGHRPQAV</sequence>
<keyword evidence="4" id="KW-0812">Transmembrane</keyword>
<evidence type="ECO:0000256" key="4">
    <source>
        <dbReference type="SAM" id="Phobius"/>
    </source>
</evidence>
<dbReference type="InterPro" id="IPR004269">
    <property type="entry name" value="Folate_rcpt"/>
</dbReference>
<evidence type="ECO:0000313" key="7">
    <source>
        <dbReference type="EMBL" id="CAE0666604.1"/>
    </source>
</evidence>
<evidence type="ECO:0000256" key="5">
    <source>
        <dbReference type="SAM" id="SignalP"/>
    </source>
</evidence>
<dbReference type="GO" id="GO:0038023">
    <property type="term" value="F:signaling receptor activity"/>
    <property type="evidence" value="ECO:0007669"/>
    <property type="project" value="TreeGrafter"/>
</dbReference>
<feature type="domain" description="Folate receptor-like" evidence="6">
    <location>
        <begin position="78"/>
        <end position="220"/>
    </location>
</feature>
<proteinExistence type="inferred from homology"/>
<evidence type="ECO:0000256" key="1">
    <source>
        <dbReference type="ARBA" id="ARBA00007932"/>
    </source>
</evidence>
<gene>
    <name evidence="7" type="ORF">LGLO00237_LOCUS18216</name>
</gene>
<dbReference type="InterPro" id="IPR018143">
    <property type="entry name" value="Folate_rcpt-like"/>
</dbReference>
<name>A0A6V3NFN9_9EUKA</name>
<keyword evidence="4" id="KW-1133">Transmembrane helix</keyword>